<dbReference type="FunFam" id="3.40.47.10:FF:000018">
    <property type="entry name" value="3-oxoacyl-[acyl-carrier-protein] synthase 2"/>
    <property type="match status" value="1"/>
</dbReference>
<evidence type="ECO:0000313" key="15">
    <source>
        <dbReference type="EMBL" id="OGX89164.1"/>
    </source>
</evidence>
<dbReference type="SMART" id="SM00825">
    <property type="entry name" value="PKS_KS"/>
    <property type="match status" value="1"/>
</dbReference>
<evidence type="ECO:0000256" key="2">
    <source>
        <dbReference type="ARBA" id="ARBA00008467"/>
    </source>
</evidence>
<dbReference type="GO" id="GO:0006633">
    <property type="term" value="P:fatty acid biosynthetic process"/>
    <property type="evidence" value="ECO:0007669"/>
    <property type="project" value="UniProtKB-UniRule"/>
</dbReference>
<dbReference type="SUPFAM" id="SSF53901">
    <property type="entry name" value="Thiolase-like"/>
    <property type="match status" value="2"/>
</dbReference>
<dbReference type="InterPro" id="IPR016039">
    <property type="entry name" value="Thiolase-like"/>
</dbReference>
<dbReference type="PANTHER" id="PTHR11712">
    <property type="entry name" value="POLYKETIDE SYNTHASE-RELATED"/>
    <property type="match status" value="1"/>
</dbReference>
<dbReference type="PROSITE" id="PS00606">
    <property type="entry name" value="KS3_1"/>
    <property type="match status" value="1"/>
</dbReference>
<proteinExistence type="inferred from homology"/>
<dbReference type="AlphaFoldDB" id="A0A1G1TE61"/>
<name>A0A1G1TE61_9BACT</name>
<evidence type="ECO:0000256" key="6">
    <source>
        <dbReference type="ARBA" id="ARBA00022679"/>
    </source>
</evidence>
<feature type="domain" description="Ketosynthase family 3 (KS3)" evidence="14">
    <location>
        <begin position="4"/>
        <end position="414"/>
    </location>
</feature>
<gene>
    <name evidence="15" type="ORF">BEN49_09510</name>
</gene>
<keyword evidence="9 11" id="KW-0275">Fatty acid biosynthesis</keyword>
<comment type="pathway">
    <text evidence="1 11">Lipid metabolism; fatty acid biosynthesis.</text>
</comment>
<dbReference type="PIRSF" id="PIRSF000447">
    <property type="entry name" value="KAS_II"/>
    <property type="match status" value="1"/>
</dbReference>
<comment type="catalytic activity">
    <reaction evidence="11">
        <text>a fatty acyl-[ACP] + malonyl-[ACP] + H(+) = a 3-oxoacyl-[ACP] + holo-[ACP] + CO2</text>
        <dbReference type="Rhea" id="RHEA:22836"/>
        <dbReference type="Rhea" id="RHEA-COMP:9623"/>
        <dbReference type="Rhea" id="RHEA-COMP:9685"/>
        <dbReference type="Rhea" id="RHEA-COMP:9916"/>
        <dbReference type="Rhea" id="RHEA-COMP:14125"/>
        <dbReference type="ChEBI" id="CHEBI:15378"/>
        <dbReference type="ChEBI" id="CHEBI:16526"/>
        <dbReference type="ChEBI" id="CHEBI:64479"/>
        <dbReference type="ChEBI" id="CHEBI:78449"/>
        <dbReference type="ChEBI" id="CHEBI:78776"/>
        <dbReference type="ChEBI" id="CHEBI:138651"/>
    </reaction>
</comment>
<dbReference type="InterPro" id="IPR020841">
    <property type="entry name" value="PKS_Beta-ketoAc_synthase_dom"/>
</dbReference>
<accession>A0A1G1TE61</accession>
<comment type="caution">
    <text evidence="15">The sequence shown here is derived from an EMBL/GenBank/DDBJ whole genome shotgun (WGS) entry which is preliminary data.</text>
</comment>
<dbReference type="EC" id="2.3.1.179" evidence="3 11"/>
<dbReference type="NCBIfam" id="NF005589">
    <property type="entry name" value="PRK07314.1"/>
    <property type="match status" value="1"/>
</dbReference>
<keyword evidence="10 11" id="KW-0012">Acyltransferase</keyword>
<dbReference type="PROSITE" id="PS52004">
    <property type="entry name" value="KS3_2"/>
    <property type="match status" value="1"/>
</dbReference>
<evidence type="ECO:0000256" key="4">
    <source>
        <dbReference type="ARBA" id="ARBA00014657"/>
    </source>
</evidence>
<dbReference type="EMBL" id="MDZA01000308">
    <property type="protein sequence ID" value="OGX89164.1"/>
    <property type="molecule type" value="Genomic_DNA"/>
</dbReference>
<keyword evidence="8" id="KW-0443">Lipid metabolism</keyword>
<evidence type="ECO:0000256" key="3">
    <source>
        <dbReference type="ARBA" id="ARBA00012356"/>
    </source>
</evidence>
<protein>
    <recommendedName>
        <fullName evidence="4 11">3-oxoacyl-[acyl-carrier-protein] synthase 2</fullName>
        <ecNumber evidence="3 11">2.3.1.179</ecNumber>
    </recommendedName>
</protein>
<comment type="similarity">
    <text evidence="2 11 13">Belongs to the thiolase-like superfamily. Beta-ketoacyl-ACP synthases family.</text>
</comment>
<feature type="active site" description="For beta-ketoacyl synthase activity" evidence="12">
    <location>
        <position position="165"/>
    </location>
</feature>
<evidence type="ECO:0000256" key="7">
    <source>
        <dbReference type="ARBA" id="ARBA00022832"/>
    </source>
</evidence>
<organism evidence="15 16">
    <name type="scientific">Hymenobacter coccineus</name>
    <dbReference type="NCBI Taxonomy" id="1908235"/>
    <lineage>
        <taxon>Bacteria</taxon>
        <taxon>Pseudomonadati</taxon>
        <taxon>Bacteroidota</taxon>
        <taxon>Cytophagia</taxon>
        <taxon>Cytophagales</taxon>
        <taxon>Hymenobacteraceae</taxon>
        <taxon>Hymenobacter</taxon>
    </lineage>
</organism>
<comment type="catalytic activity">
    <reaction evidence="11">
        <text>(9Z)-hexadecenoyl-[ACP] + malonyl-[ACP] + H(+) = 3-oxo-(11Z)-octadecenoyl-[ACP] + holo-[ACP] + CO2</text>
        <dbReference type="Rhea" id="RHEA:55040"/>
        <dbReference type="Rhea" id="RHEA-COMP:9623"/>
        <dbReference type="Rhea" id="RHEA-COMP:9685"/>
        <dbReference type="Rhea" id="RHEA-COMP:10800"/>
        <dbReference type="Rhea" id="RHEA-COMP:14074"/>
        <dbReference type="ChEBI" id="CHEBI:15378"/>
        <dbReference type="ChEBI" id="CHEBI:16526"/>
        <dbReference type="ChEBI" id="CHEBI:64479"/>
        <dbReference type="ChEBI" id="CHEBI:78449"/>
        <dbReference type="ChEBI" id="CHEBI:83989"/>
        <dbReference type="ChEBI" id="CHEBI:138538"/>
        <dbReference type="EC" id="2.3.1.179"/>
    </reaction>
</comment>
<comment type="function">
    <text evidence="11">Involved in the type II fatty acid elongation cycle. Catalyzes the elongation of a wide range of acyl-ACP by the addition of two carbons from malonyl-ACP to an acyl acceptor. Can efficiently catalyze the conversion of palmitoleoyl-ACP (cis-hexadec-9-enoyl-ACP) to cis-vaccenoyl-ACP (cis-octadec-11-enoyl-ACP), an essential step in the thermal regulation of fatty acid composition.</text>
</comment>
<evidence type="ECO:0000256" key="1">
    <source>
        <dbReference type="ARBA" id="ARBA00005194"/>
    </source>
</evidence>
<dbReference type="Proteomes" id="UP000177506">
    <property type="component" value="Unassembled WGS sequence"/>
</dbReference>
<evidence type="ECO:0000256" key="9">
    <source>
        <dbReference type="ARBA" id="ARBA00023160"/>
    </source>
</evidence>
<keyword evidence="6 11" id="KW-0808">Transferase</keyword>
<dbReference type="InterPro" id="IPR000794">
    <property type="entry name" value="Beta-ketoacyl_synthase"/>
</dbReference>
<evidence type="ECO:0000256" key="5">
    <source>
        <dbReference type="ARBA" id="ARBA00022516"/>
    </source>
</evidence>
<evidence type="ECO:0000313" key="16">
    <source>
        <dbReference type="Proteomes" id="UP000177506"/>
    </source>
</evidence>
<evidence type="ECO:0000256" key="11">
    <source>
        <dbReference type="PIRNR" id="PIRNR000447"/>
    </source>
</evidence>
<dbReference type="Pfam" id="PF02801">
    <property type="entry name" value="Ketoacyl-synt_C"/>
    <property type="match status" value="1"/>
</dbReference>
<evidence type="ECO:0000256" key="8">
    <source>
        <dbReference type="ARBA" id="ARBA00023098"/>
    </source>
</evidence>
<evidence type="ECO:0000256" key="13">
    <source>
        <dbReference type="RuleBase" id="RU003694"/>
    </source>
</evidence>
<keyword evidence="7" id="KW-0276">Fatty acid metabolism</keyword>
<sequence length="417" mass="43906">MSSIRRVVVTGLGAITPIGSTVPAYWEGLKNGVSGAAPITRFPAAKFKTRFACEVKDYNPDTYFDRKEGRKMDLFTQFAVIAADEAIADAGLLEGVDKDRVGVIWGSGIGGLRSLQEECFQFERGDGTPRYSPFFIPRMIADSSSGNISIKNGFRGPNFVTTSACASSNDALIAAFNNIRLGLADAIVTGGSEAAITESGVGGFNALKAMSERNDDPASASRPYDKDRDGFVLGEGAGALVLEEYEHAKARGAKMYAEVIGGGMSSDAYHITAPDPSGSGVVLVMQNALRDAGIKPEDVDYINTHGTSTPLGDGAEIKAIETVFGAHATALNISSTKSMTGHLLGGAGGIEAVACIFAMQNSLVPPTINLHTPDPEINQALNFTPNVAQAREVNIAMSNTFGFGGHNTSVIFRKLDH</sequence>
<dbReference type="CDD" id="cd00834">
    <property type="entry name" value="KAS_I_II"/>
    <property type="match status" value="1"/>
</dbReference>
<dbReference type="UniPathway" id="UPA00094"/>
<dbReference type="InterPro" id="IPR014031">
    <property type="entry name" value="Ketoacyl_synth_C"/>
</dbReference>
<dbReference type="RefSeq" id="WP_070745012.1">
    <property type="nucleotide sequence ID" value="NZ_MDZA01000308.1"/>
</dbReference>
<dbReference type="PANTHER" id="PTHR11712:SF336">
    <property type="entry name" value="3-OXOACYL-[ACYL-CARRIER-PROTEIN] SYNTHASE, MITOCHONDRIAL"/>
    <property type="match status" value="1"/>
</dbReference>
<dbReference type="InterPro" id="IPR017568">
    <property type="entry name" value="3-oxoacyl-ACP_synth-2"/>
</dbReference>
<dbReference type="GO" id="GO:0004315">
    <property type="term" value="F:3-oxoacyl-[acyl-carrier-protein] synthase activity"/>
    <property type="evidence" value="ECO:0007669"/>
    <property type="project" value="UniProtKB-UniRule"/>
</dbReference>
<dbReference type="InterPro" id="IPR018201">
    <property type="entry name" value="Ketoacyl_synth_AS"/>
</dbReference>
<dbReference type="OrthoDB" id="9808669at2"/>
<dbReference type="Gene3D" id="3.40.47.10">
    <property type="match status" value="1"/>
</dbReference>
<evidence type="ECO:0000256" key="12">
    <source>
        <dbReference type="PIRSR" id="PIRSR000447-1"/>
    </source>
</evidence>
<evidence type="ECO:0000259" key="14">
    <source>
        <dbReference type="PROSITE" id="PS52004"/>
    </source>
</evidence>
<dbReference type="Pfam" id="PF00109">
    <property type="entry name" value="ketoacyl-synt"/>
    <property type="match status" value="1"/>
</dbReference>
<keyword evidence="5 11" id="KW-0444">Lipid biosynthesis</keyword>
<reference evidence="15 16" key="1">
    <citation type="submission" date="2016-08" db="EMBL/GenBank/DDBJ databases">
        <title>Hymenobacter coccineus sp. nov., Hymenobacter lapidarius sp. nov. and Hymenobacter glacialis sp. nov., isolated from Antarctic soil.</title>
        <authorList>
            <person name="Sedlacek I."/>
            <person name="Kralova S."/>
            <person name="Kyrova K."/>
            <person name="Maslanova I."/>
            <person name="Stankova E."/>
            <person name="Vrbovska V."/>
            <person name="Nemec M."/>
            <person name="Bartak M."/>
            <person name="Svec P."/>
            <person name="Busse H.-J."/>
            <person name="Pantucek R."/>
        </authorList>
    </citation>
    <scope>NUCLEOTIDE SEQUENCE [LARGE SCALE GENOMIC DNA]</scope>
    <source>
        <strain evidence="15 16">CCM 8649</strain>
    </source>
</reference>
<keyword evidence="16" id="KW-1185">Reference proteome</keyword>
<dbReference type="NCBIfam" id="TIGR03150">
    <property type="entry name" value="fabF"/>
    <property type="match status" value="1"/>
</dbReference>
<dbReference type="InterPro" id="IPR014030">
    <property type="entry name" value="Ketoacyl_synth_N"/>
</dbReference>
<dbReference type="GO" id="GO:0005829">
    <property type="term" value="C:cytosol"/>
    <property type="evidence" value="ECO:0007669"/>
    <property type="project" value="TreeGrafter"/>
</dbReference>
<evidence type="ECO:0000256" key="10">
    <source>
        <dbReference type="ARBA" id="ARBA00023315"/>
    </source>
</evidence>